<evidence type="ECO:0000256" key="1">
    <source>
        <dbReference type="ARBA" id="ARBA00011073"/>
    </source>
</evidence>
<dbReference type="PANTHER" id="PTHR43806:SF11">
    <property type="entry name" value="CEREVISIN-RELATED"/>
    <property type="match status" value="1"/>
</dbReference>
<comment type="similarity">
    <text evidence="1 5">Belongs to the peptidase S8 family.</text>
</comment>
<comment type="caution">
    <text evidence="10">The sequence shown here is derived from an EMBL/GenBank/DDBJ whole genome shotgun (WGS) entry which is preliminary data.</text>
</comment>
<organism evidence="10 11">
    <name type="scientific">Micromonospora sonneratiae</name>
    <dbReference type="NCBI Taxonomy" id="1184706"/>
    <lineage>
        <taxon>Bacteria</taxon>
        <taxon>Bacillati</taxon>
        <taxon>Actinomycetota</taxon>
        <taxon>Actinomycetes</taxon>
        <taxon>Micromonosporales</taxon>
        <taxon>Micromonosporaceae</taxon>
        <taxon>Micromonospora</taxon>
    </lineage>
</organism>
<keyword evidence="7" id="KW-1133">Transmembrane helix</keyword>
<dbReference type="InterPro" id="IPR036852">
    <property type="entry name" value="Peptidase_S8/S53_dom_sf"/>
</dbReference>
<evidence type="ECO:0000259" key="9">
    <source>
        <dbReference type="Pfam" id="PF00082"/>
    </source>
</evidence>
<dbReference type="EMBL" id="JBHTMP010000009">
    <property type="protein sequence ID" value="MFD1321004.1"/>
    <property type="molecule type" value="Genomic_DNA"/>
</dbReference>
<dbReference type="PROSITE" id="PS51892">
    <property type="entry name" value="SUBTILASE"/>
    <property type="match status" value="1"/>
</dbReference>
<evidence type="ECO:0000256" key="7">
    <source>
        <dbReference type="SAM" id="Phobius"/>
    </source>
</evidence>
<evidence type="ECO:0000256" key="8">
    <source>
        <dbReference type="SAM" id="SignalP"/>
    </source>
</evidence>
<evidence type="ECO:0000313" key="10">
    <source>
        <dbReference type="EMBL" id="MFD1321004.1"/>
    </source>
</evidence>
<accession>A0ABW3Y9U5</accession>
<dbReference type="PROSITE" id="PS51257">
    <property type="entry name" value="PROKAR_LIPOPROTEIN"/>
    <property type="match status" value="1"/>
</dbReference>
<dbReference type="InterPro" id="IPR050131">
    <property type="entry name" value="Peptidase_S8_subtilisin-like"/>
</dbReference>
<dbReference type="InterPro" id="IPR023827">
    <property type="entry name" value="Peptidase_S8_Asp-AS"/>
</dbReference>
<dbReference type="Proteomes" id="UP001597260">
    <property type="component" value="Unassembled WGS sequence"/>
</dbReference>
<dbReference type="RefSeq" id="WP_377568656.1">
    <property type="nucleotide sequence ID" value="NZ_JBHTMP010000009.1"/>
</dbReference>
<keyword evidence="8" id="KW-0732">Signal</keyword>
<dbReference type="InterPro" id="IPR015500">
    <property type="entry name" value="Peptidase_S8_subtilisin-rel"/>
</dbReference>
<proteinExistence type="inferred from homology"/>
<dbReference type="InterPro" id="IPR000209">
    <property type="entry name" value="Peptidase_S8/S53_dom"/>
</dbReference>
<name>A0ABW3Y9U5_9ACTN</name>
<evidence type="ECO:0000256" key="3">
    <source>
        <dbReference type="ARBA" id="ARBA00022801"/>
    </source>
</evidence>
<feature type="domain" description="Peptidase S8/S53" evidence="9">
    <location>
        <begin position="65"/>
        <end position="312"/>
    </location>
</feature>
<keyword evidence="2" id="KW-0645">Protease</keyword>
<evidence type="ECO:0000256" key="2">
    <source>
        <dbReference type="ARBA" id="ARBA00022670"/>
    </source>
</evidence>
<feature type="region of interest" description="Disordered" evidence="6">
    <location>
        <begin position="322"/>
        <end position="347"/>
    </location>
</feature>
<dbReference type="InterPro" id="IPR022398">
    <property type="entry name" value="Peptidase_S8_His-AS"/>
</dbReference>
<evidence type="ECO:0000256" key="4">
    <source>
        <dbReference type="ARBA" id="ARBA00022825"/>
    </source>
</evidence>
<dbReference type="Gene3D" id="3.40.50.200">
    <property type="entry name" value="Peptidase S8/S53 domain"/>
    <property type="match status" value="1"/>
</dbReference>
<dbReference type="PANTHER" id="PTHR43806">
    <property type="entry name" value="PEPTIDASE S8"/>
    <property type="match status" value="1"/>
</dbReference>
<keyword evidence="3" id="KW-0378">Hydrolase</keyword>
<dbReference type="Pfam" id="PF00082">
    <property type="entry name" value="Peptidase_S8"/>
    <property type="match status" value="1"/>
</dbReference>
<protein>
    <submittedName>
        <fullName evidence="10">S8 family serine peptidase</fullName>
    </submittedName>
</protein>
<reference evidence="11" key="1">
    <citation type="journal article" date="2019" name="Int. J. Syst. Evol. Microbiol.">
        <title>The Global Catalogue of Microorganisms (GCM) 10K type strain sequencing project: providing services to taxonomists for standard genome sequencing and annotation.</title>
        <authorList>
            <consortium name="The Broad Institute Genomics Platform"/>
            <consortium name="The Broad Institute Genome Sequencing Center for Infectious Disease"/>
            <person name="Wu L."/>
            <person name="Ma J."/>
        </authorList>
    </citation>
    <scope>NUCLEOTIDE SEQUENCE [LARGE SCALE GENOMIC DNA]</scope>
    <source>
        <strain evidence="11">JCM 31037</strain>
    </source>
</reference>
<dbReference type="PROSITE" id="PS00137">
    <property type="entry name" value="SUBTILASE_HIS"/>
    <property type="match status" value="1"/>
</dbReference>
<sequence length="387" mass="38351">MRRGVICAVAALAALWPMAIPAPAAAAAACSRGRAEGTQPAASIPWERQWLDLDQAWTMTGSAAAVTVAVVDTGVDVRHPQMAGAVLSGADFVDGGNGRVDCTGHGTAVASLIAARPDSKIPFAGVAPQARILPVRVAERIDDDMSPRLVASGVDWAVSRGATIVVMAYALPNDSAAVRAAVARAVGRGVLVIASAGTVSGNSGLQSAPVPAAYPGVLGVSAVDGTGLVQPETYPGPHVDLAGPGVGITAAAPARGHTNYSGPDMAAAITAGVAALVWASAPDATTGAVTQRLAATADPSRGGAGSPSYGAGIVNPVRALSEPTATGEPRAPAGFIPVAAEPDDSGPPRGAVVAVAAVVAALGIIGFATLRRTRRRLSQSEGQHDPA</sequence>
<comment type="caution">
    <text evidence="5">Lacks conserved residue(s) required for the propagation of feature annotation.</text>
</comment>
<feature type="signal peptide" evidence="8">
    <location>
        <begin position="1"/>
        <end position="26"/>
    </location>
</feature>
<dbReference type="PROSITE" id="PS00136">
    <property type="entry name" value="SUBTILASE_ASP"/>
    <property type="match status" value="1"/>
</dbReference>
<evidence type="ECO:0000256" key="5">
    <source>
        <dbReference type="PROSITE-ProRule" id="PRU01240"/>
    </source>
</evidence>
<dbReference type="PRINTS" id="PR00723">
    <property type="entry name" value="SUBTILISIN"/>
</dbReference>
<feature type="chain" id="PRO_5045654637" evidence="8">
    <location>
        <begin position="27"/>
        <end position="387"/>
    </location>
</feature>
<gene>
    <name evidence="10" type="ORF">ACFQ4H_07880</name>
</gene>
<feature type="transmembrane region" description="Helical" evidence="7">
    <location>
        <begin position="351"/>
        <end position="370"/>
    </location>
</feature>
<evidence type="ECO:0000256" key="6">
    <source>
        <dbReference type="SAM" id="MobiDB-lite"/>
    </source>
</evidence>
<evidence type="ECO:0000313" key="11">
    <source>
        <dbReference type="Proteomes" id="UP001597260"/>
    </source>
</evidence>
<dbReference type="SUPFAM" id="SSF52743">
    <property type="entry name" value="Subtilisin-like"/>
    <property type="match status" value="1"/>
</dbReference>
<keyword evidence="7" id="KW-0812">Transmembrane</keyword>
<keyword evidence="4" id="KW-0720">Serine protease</keyword>
<keyword evidence="7" id="KW-0472">Membrane</keyword>
<keyword evidence="11" id="KW-1185">Reference proteome</keyword>